<keyword evidence="1" id="KW-0812">Transmembrane</keyword>
<feature type="transmembrane region" description="Helical" evidence="1">
    <location>
        <begin position="66"/>
        <end position="89"/>
    </location>
</feature>
<organism evidence="2">
    <name type="scientific">uncultured Caudovirales phage</name>
    <dbReference type="NCBI Taxonomy" id="2100421"/>
    <lineage>
        <taxon>Viruses</taxon>
        <taxon>Duplodnaviria</taxon>
        <taxon>Heunggongvirae</taxon>
        <taxon>Uroviricota</taxon>
        <taxon>Caudoviricetes</taxon>
        <taxon>Peduoviridae</taxon>
        <taxon>Maltschvirus</taxon>
        <taxon>Maltschvirus maltsch</taxon>
    </lineage>
</organism>
<sequence length="142" mass="16874">MFGFNPKTHRVSPAFSKEFAAYIWSGVWRIWLKWTLVFMAAIFAMWLNSLFGFILYGKESSRPDYFYLKMIPASAFFVFLFALFCPFMAYAEMRYRRYKAEKKYFRLTGWVTLFCIFGIAYYAFCALLITFLDGILKPIIGY</sequence>
<keyword evidence="1" id="KW-0472">Membrane</keyword>
<feature type="transmembrane region" description="Helical" evidence="1">
    <location>
        <begin position="110"/>
        <end position="132"/>
    </location>
</feature>
<name>A0A6J5M2T6_9CAUD</name>
<evidence type="ECO:0000256" key="1">
    <source>
        <dbReference type="SAM" id="Phobius"/>
    </source>
</evidence>
<accession>A0A6J5M2T6</accession>
<reference evidence="2" key="1">
    <citation type="submission" date="2020-04" db="EMBL/GenBank/DDBJ databases">
        <authorList>
            <person name="Chiriac C."/>
            <person name="Salcher M."/>
            <person name="Ghai R."/>
            <person name="Kavagutti S V."/>
        </authorList>
    </citation>
    <scope>NUCLEOTIDE SEQUENCE</scope>
</reference>
<protein>
    <submittedName>
        <fullName evidence="2">Uncharacterized protein</fullName>
    </submittedName>
</protein>
<gene>
    <name evidence="2" type="ORF">UFOVP413_32</name>
</gene>
<proteinExistence type="predicted"/>
<dbReference type="EMBL" id="LR796386">
    <property type="protein sequence ID" value="CAB4141074.1"/>
    <property type="molecule type" value="Genomic_DNA"/>
</dbReference>
<evidence type="ECO:0000313" key="2">
    <source>
        <dbReference type="EMBL" id="CAB4141074.1"/>
    </source>
</evidence>
<feature type="transmembrane region" description="Helical" evidence="1">
    <location>
        <begin position="34"/>
        <end position="54"/>
    </location>
</feature>
<keyword evidence="1" id="KW-1133">Transmembrane helix</keyword>